<feature type="transmembrane region" description="Helical" evidence="1">
    <location>
        <begin position="286"/>
        <end position="309"/>
    </location>
</feature>
<feature type="transmembrane region" description="Helical" evidence="1">
    <location>
        <begin position="15"/>
        <end position="41"/>
    </location>
</feature>
<name>A0ABT1NKE5_9FIRM</name>
<protein>
    <submittedName>
        <fullName evidence="2">YybS family protein</fullName>
    </submittedName>
</protein>
<dbReference type="Pfam" id="PF09991">
    <property type="entry name" value="DUF2232"/>
    <property type="match status" value="1"/>
</dbReference>
<evidence type="ECO:0000313" key="2">
    <source>
        <dbReference type="EMBL" id="MCQ1531652.1"/>
    </source>
</evidence>
<feature type="transmembrane region" description="Helical" evidence="1">
    <location>
        <begin position="224"/>
        <end position="242"/>
    </location>
</feature>
<keyword evidence="1" id="KW-0472">Membrane</keyword>
<sequence length="322" mass="35917">MKNSMNTKALVEGAIFASVTAALGIMVYYMPLLSLIGMFWATPIIIIGFRNGFKVSFISAAVAGAIVSIFTEPFSGLYLFMVFGISGIVMGWLMNRKVSPSVNITVSGLVLALCSVFGILFGFFIAGQSAAQVIEQLMKIMNESIDTTVSLYKSMGISEDQLNSIVTMMKEGITAMQYIIPTLFLMNGMLFSFINFKAVKLILGRMKYQIEDVKPFSQWRLPDNFSLGMLVIVLLTMMASYLQIPNIQTVQINIIYIVRWVFTIVGLSAASFFLEKYKVARPFKVFILVFLFLTLSNYLTIVGLIDAIFNFRKLDKRHIGGI</sequence>
<keyword evidence="3" id="KW-1185">Reference proteome</keyword>
<reference evidence="2 3" key="1">
    <citation type="submission" date="2021-10" db="EMBL/GenBank/DDBJ databases">
        <title>Lutispora strain m25 sp. nov., a thermophilic, non-spore-forming bacterium isolated from a lab-scale methanogenic bioreactor digesting anaerobic sludge.</title>
        <authorList>
            <person name="El Houari A."/>
            <person name="Mcdonald J."/>
        </authorList>
    </citation>
    <scope>NUCLEOTIDE SEQUENCE [LARGE SCALE GENOMIC DNA]</scope>
    <source>
        <strain evidence="3">m25</strain>
    </source>
</reference>
<comment type="caution">
    <text evidence="2">The sequence shown here is derived from an EMBL/GenBank/DDBJ whole genome shotgun (WGS) entry which is preliminary data.</text>
</comment>
<feature type="transmembrane region" description="Helical" evidence="1">
    <location>
        <begin position="254"/>
        <end position="274"/>
    </location>
</feature>
<evidence type="ECO:0000256" key="1">
    <source>
        <dbReference type="SAM" id="Phobius"/>
    </source>
</evidence>
<keyword evidence="1" id="KW-0812">Transmembrane</keyword>
<dbReference type="PANTHER" id="PTHR41324">
    <property type="entry name" value="MEMBRANE PROTEIN-RELATED"/>
    <property type="match status" value="1"/>
</dbReference>
<organism evidence="2 3">
    <name type="scientific">Lutispora saccharofermentans</name>
    <dbReference type="NCBI Taxonomy" id="3024236"/>
    <lineage>
        <taxon>Bacteria</taxon>
        <taxon>Bacillati</taxon>
        <taxon>Bacillota</taxon>
        <taxon>Clostridia</taxon>
        <taxon>Lutisporales</taxon>
        <taxon>Lutisporaceae</taxon>
        <taxon>Lutispora</taxon>
    </lineage>
</organism>
<keyword evidence="1" id="KW-1133">Transmembrane helix</keyword>
<dbReference type="InterPro" id="IPR018710">
    <property type="entry name" value="DUF2232"/>
</dbReference>
<feature type="transmembrane region" description="Helical" evidence="1">
    <location>
        <begin position="178"/>
        <end position="203"/>
    </location>
</feature>
<accession>A0ABT1NKE5</accession>
<dbReference type="EMBL" id="JAJEKE010000027">
    <property type="protein sequence ID" value="MCQ1531652.1"/>
    <property type="molecule type" value="Genomic_DNA"/>
</dbReference>
<dbReference type="Proteomes" id="UP001651880">
    <property type="component" value="Unassembled WGS sequence"/>
</dbReference>
<feature type="transmembrane region" description="Helical" evidence="1">
    <location>
        <begin position="77"/>
        <end position="94"/>
    </location>
</feature>
<dbReference type="RefSeq" id="WP_255229209.1">
    <property type="nucleotide sequence ID" value="NZ_JAJEKE010000027.1"/>
</dbReference>
<gene>
    <name evidence="2" type="ORF">LJD61_19225</name>
</gene>
<dbReference type="PANTHER" id="PTHR41324:SF1">
    <property type="entry name" value="DUF2232 DOMAIN-CONTAINING PROTEIN"/>
    <property type="match status" value="1"/>
</dbReference>
<feature type="transmembrane region" description="Helical" evidence="1">
    <location>
        <begin position="53"/>
        <end position="71"/>
    </location>
</feature>
<proteinExistence type="predicted"/>
<evidence type="ECO:0000313" key="3">
    <source>
        <dbReference type="Proteomes" id="UP001651880"/>
    </source>
</evidence>
<feature type="transmembrane region" description="Helical" evidence="1">
    <location>
        <begin position="106"/>
        <end position="126"/>
    </location>
</feature>